<feature type="domain" description="SHSP" evidence="4">
    <location>
        <begin position="176"/>
        <end position="281"/>
    </location>
</feature>
<organism evidence="5 6">
    <name type="scientific">Chenopodium quinoa</name>
    <name type="common">Quinoa</name>
    <dbReference type="NCBI Taxonomy" id="63459"/>
    <lineage>
        <taxon>Eukaryota</taxon>
        <taxon>Viridiplantae</taxon>
        <taxon>Streptophyta</taxon>
        <taxon>Embryophyta</taxon>
        <taxon>Tracheophyta</taxon>
        <taxon>Spermatophyta</taxon>
        <taxon>Magnoliopsida</taxon>
        <taxon>eudicotyledons</taxon>
        <taxon>Gunneridae</taxon>
        <taxon>Pentapetalae</taxon>
        <taxon>Caryophyllales</taxon>
        <taxon>Chenopodiaceae</taxon>
        <taxon>Chenopodioideae</taxon>
        <taxon>Atripliceae</taxon>
        <taxon>Chenopodium</taxon>
    </lineage>
</organism>
<name>A0A803KNB2_CHEQI</name>
<evidence type="ECO:0000256" key="2">
    <source>
        <dbReference type="PROSITE-ProRule" id="PRU00285"/>
    </source>
</evidence>
<keyword evidence="6" id="KW-1185">Reference proteome</keyword>
<protein>
    <recommendedName>
        <fullName evidence="4">SHSP domain-containing protein</fullName>
    </recommendedName>
</protein>
<reference evidence="5" key="2">
    <citation type="submission" date="2021-03" db="UniProtKB">
        <authorList>
            <consortium name="EnsemblPlants"/>
        </authorList>
    </citation>
    <scope>IDENTIFICATION</scope>
</reference>
<dbReference type="SMR" id="A0A803KNB2"/>
<evidence type="ECO:0000259" key="4">
    <source>
        <dbReference type="PROSITE" id="PS01031"/>
    </source>
</evidence>
<feature type="domain" description="SHSP" evidence="4">
    <location>
        <begin position="37"/>
        <end position="141"/>
    </location>
</feature>
<reference evidence="5" key="1">
    <citation type="journal article" date="2017" name="Nature">
        <title>The genome of Chenopodium quinoa.</title>
        <authorList>
            <person name="Jarvis D.E."/>
            <person name="Ho Y.S."/>
            <person name="Lightfoot D.J."/>
            <person name="Schmoeckel S.M."/>
            <person name="Li B."/>
            <person name="Borm T.J.A."/>
            <person name="Ohyanagi H."/>
            <person name="Mineta K."/>
            <person name="Michell C.T."/>
            <person name="Saber N."/>
            <person name="Kharbatia N.M."/>
            <person name="Rupper R.R."/>
            <person name="Sharp A.R."/>
            <person name="Dally N."/>
            <person name="Boughton B.A."/>
            <person name="Woo Y.H."/>
            <person name="Gao G."/>
            <person name="Schijlen E.G.W.M."/>
            <person name="Guo X."/>
            <person name="Momin A.A."/>
            <person name="Negrao S."/>
            <person name="Al-Babili S."/>
            <person name="Gehring C."/>
            <person name="Roessner U."/>
            <person name="Jung C."/>
            <person name="Murphy K."/>
            <person name="Arold S.T."/>
            <person name="Gojobori T."/>
            <person name="van der Linden C.G."/>
            <person name="van Loo E.N."/>
            <person name="Jellen E.N."/>
            <person name="Maughan P.J."/>
            <person name="Tester M."/>
        </authorList>
    </citation>
    <scope>NUCLEOTIDE SEQUENCE [LARGE SCALE GENOMIC DNA]</scope>
    <source>
        <strain evidence="5">cv. PI 614886</strain>
    </source>
</reference>
<proteinExistence type="inferred from homology"/>
<dbReference type="Pfam" id="PF00011">
    <property type="entry name" value="HSP20"/>
    <property type="match status" value="2"/>
</dbReference>
<dbReference type="InterPro" id="IPR002068">
    <property type="entry name" value="A-crystallin/Hsp20_dom"/>
</dbReference>
<dbReference type="InterPro" id="IPR044587">
    <property type="entry name" value="HSP21-like"/>
</dbReference>
<evidence type="ECO:0000256" key="1">
    <source>
        <dbReference type="ARBA" id="ARBA00023016"/>
    </source>
</evidence>
<accession>A0A803KNB2</accession>
<dbReference type="PROSITE" id="PS01031">
    <property type="entry name" value="SHSP"/>
    <property type="match status" value="2"/>
</dbReference>
<evidence type="ECO:0000313" key="5">
    <source>
        <dbReference type="EnsemblPlants" id="AUR62000518-RA:cds"/>
    </source>
</evidence>
<keyword evidence="1" id="KW-0346">Stress response</keyword>
<evidence type="ECO:0000313" key="6">
    <source>
        <dbReference type="Proteomes" id="UP000596660"/>
    </source>
</evidence>
<dbReference type="EnsemblPlants" id="AUR62000518-RA">
    <property type="protein sequence ID" value="AUR62000518-RA:cds"/>
    <property type="gene ID" value="AUR62000518"/>
</dbReference>
<dbReference type="AlphaFoldDB" id="A0A803KNB2"/>
<dbReference type="InterPro" id="IPR008978">
    <property type="entry name" value="HSP20-like_chaperone"/>
</dbReference>
<dbReference type="Gramene" id="AUR62000518-RA">
    <property type="protein sequence ID" value="AUR62000518-RA:cds"/>
    <property type="gene ID" value="AUR62000518"/>
</dbReference>
<comment type="similarity">
    <text evidence="2 3">Belongs to the small heat shock protein (HSP20) family.</text>
</comment>
<dbReference type="CDD" id="cd06464">
    <property type="entry name" value="ACD_sHsps-like"/>
    <property type="match status" value="2"/>
</dbReference>
<dbReference type="PANTHER" id="PTHR46733:SF4">
    <property type="entry name" value="HEAT SHOCK PROTEIN 21, CHLOROPLASTIC"/>
    <property type="match status" value="1"/>
</dbReference>
<dbReference type="GO" id="GO:0009408">
    <property type="term" value="P:response to heat"/>
    <property type="evidence" value="ECO:0007669"/>
    <property type="project" value="InterPro"/>
</dbReference>
<dbReference type="Gene3D" id="2.60.40.790">
    <property type="match status" value="2"/>
</dbReference>
<dbReference type="SUPFAM" id="SSF49764">
    <property type="entry name" value="HSP20-like chaperones"/>
    <property type="match status" value="2"/>
</dbReference>
<sequence>MFCCCHYGVKPHGLRPQPGPSWGRPTFHGVPSTIVEDPFDGVRTPWNTSEDDHEIRMWFDMPGLAAENIDVNVVDDLLVIKGDGGVDAFGNKIYSPYDSRVQLPLNSWKEEITAVFKNGVLYITVPKITKFEHKIIHVPLGTSWVGLGSPSVVSPTPSLKTPSSRSSLVVRAQQAGGSPKRTDPMAPEHFHKKVALLETSPYGLGAENIKVEVVDNMLVIRGDGGIDAFGNKVFSPRETTLHLPFNSWKEEITAVFKNGVLYITVPKILKFEHKIIHIPVRSI</sequence>
<dbReference type="Proteomes" id="UP000596660">
    <property type="component" value="Unplaced"/>
</dbReference>
<evidence type="ECO:0000256" key="3">
    <source>
        <dbReference type="RuleBase" id="RU003616"/>
    </source>
</evidence>
<dbReference type="PANTHER" id="PTHR46733">
    <property type="entry name" value="26.5 KDA HEAT SHOCK PROTEIN, MITOCHONDRIAL"/>
    <property type="match status" value="1"/>
</dbReference>